<keyword evidence="2" id="KW-0560">Oxidoreductase</keyword>
<organism evidence="4 5">
    <name type="scientific">Tunturiibacter gelidiferens</name>
    <dbReference type="NCBI Taxonomy" id="3069689"/>
    <lineage>
        <taxon>Bacteria</taxon>
        <taxon>Pseudomonadati</taxon>
        <taxon>Acidobacteriota</taxon>
        <taxon>Terriglobia</taxon>
        <taxon>Terriglobales</taxon>
        <taxon>Acidobacteriaceae</taxon>
        <taxon>Tunturiibacter</taxon>
    </lineage>
</organism>
<evidence type="ECO:0000256" key="1">
    <source>
        <dbReference type="ARBA" id="ARBA00006484"/>
    </source>
</evidence>
<dbReference type="Pfam" id="PF00106">
    <property type="entry name" value="adh_short"/>
    <property type="match status" value="1"/>
</dbReference>
<dbReference type="InterPro" id="IPR020904">
    <property type="entry name" value="Sc_DH/Rdtase_CS"/>
</dbReference>
<dbReference type="AlphaFoldDB" id="A0A9X0U1Q7"/>
<protein>
    <submittedName>
        <fullName evidence="4">Short-subunit dehydrogenase</fullName>
    </submittedName>
</protein>
<dbReference type="PANTHER" id="PTHR44196">
    <property type="entry name" value="DEHYDROGENASE/REDUCTASE SDR FAMILY MEMBER 7B"/>
    <property type="match status" value="1"/>
</dbReference>
<accession>A0A9X0U1Q7</accession>
<dbReference type="SMART" id="SM00822">
    <property type="entry name" value="PKS_KR"/>
    <property type="match status" value="1"/>
</dbReference>
<dbReference type="PANTHER" id="PTHR44196:SF2">
    <property type="entry name" value="SHORT-CHAIN DEHYDROGENASE-RELATED"/>
    <property type="match status" value="1"/>
</dbReference>
<reference evidence="4 5" key="1">
    <citation type="submission" date="2020-08" db="EMBL/GenBank/DDBJ databases">
        <title>Genomic Encyclopedia of Type Strains, Phase IV (KMG-V): Genome sequencing to study the core and pangenomes of soil and plant-associated prokaryotes.</title>
        <authorList>
            <person name="Whitman W."/>
        </authorList>
    </citation>
    <scope>NUCLEOTIDE SEQUENCE [LARGE SCALE GENOMIC DNA]</scope>
    <source>
        <strain evidence="4 5">X5P2</strain>
    </source>
</reference>
<dbReference type="InterPro" id="IPR057326">
    <property type="entry name" value="KR_dom"/>
</dbReference>
<dbReference type="PROSITE" id="PS00061">
    <property type="entry name" value="ADH_SHORT"/>
    <property type="match status" value="1"/>
</dbReference>
<name>A0A9X0U1Q7_9BACT</name>
<keyword evidence="5" id="KW-1185">Reference proteome</keyword>
<dbReference type="SUPFAM" id="SSF51735">
    <property type="entry name" value="NAD(P)-binding Rossmann-fold domains"/>
    <property type="match status" value="1"/>
</dbReference>
<dbReference type="InterPro" id="IPR002347">
    <property type="entry name" value="SDR_fam"/>
</dbReference>
<sequence>MEDKLALVTGASSGIGLELAKELANRGYDLVISSAGERLSAAAEEIRSSGHQIVEVNADLATRAGVDQLWAQVQSLGRPVDIACINAGVGVGGLFSETDLDAELNMVELNCVGTVQLAKFVVQHMKELNAGKILFTASIAGEMVAPREAIYAATKAFVLSFAHSLRYELKETGITVTALQPGPTDTDFFHRAGMDDTEVGQKGKSESEPKDVARQGIDALLAGKDHVYAASFKTKLEGALANVVPGNLKAAMHEKMAKPNSEK</sequence>
<dbReference type="Gene3D" id="3.40.50.720">
    <property type="entry name" value="NAD(P)-binding Rossmann-like Domain"/>
    <property type="match status" value="1"/>
</dbReference>
<dbReference type="GO" id="GO:0016020">
    <property type="term" value="C:membrane"/>
    <property type="evidence" value="ECO:0007669"/>
    <property type="project" value="TreeGrafter"/>
</dbReference>
<dbReference type="CDD" id="cd05233">
    <property type="entry name" value="SDR_c"/>
    <property type="match status" value="1"/>
</dbReference>
<evidence type="ECO:0000256" key="2">
    <source>
        <dbReference type="ARBA" id="ARBA00023002"/>
    </source>
</evidence>
<evidence type="ECO:0000313" key="5">
    <source>
        <dbReference type="Proteomes" id="UP000535182"/>
    </source>
</evidence>
<comment type="caution">
    <text evidence="4">The sequence shown here is derived from an EMBL/GenBank/DDBJ whole genome shotgun (WGS) entry which is preliminary data.</text>
</comment>
<dbReference type="GO" id="GO:0016491">
    <property type="term" value="F:oxidoreductase activity"/>
    <property type="evidence" value="ECO:0007669"/>
    <property type="project" value="UniProtKB-KW"/>
</dbReference>
<feature type="domain" description="Ketoreductase" evidence="3">
    <location>
        <begin position="4"/>
        <end position="184"/>
    </location>
</feature>
<evidence type="ECO:0000313" key="4">
    <source>
        <dbReference type="EMBL" id="MBB5326679.1"/>
    </source>
</evidence>
<dbReference type="EMBL" id="JACHEB010000001">
    <property type="protein sequence ID" value="MBB5326679.1"/>
    <property type="molecule type" value="Genomic_DNA"/>
</dbReference>
<dbReference type="RefSeq" id="WP_183972803.1">
    <property type="nucleotide sequence ID" value="NZ_JACHEB010000001.1"/>
</dbReference>
<dbReference type="Proteomes" id="UP000535182">
    <property type="component" value="Unassembled WGS sequence"/>
</dbReference>
<gene>
    <name evidence="4" type="ORF">HDF14_000273</name>
</gene>
<comment type="similarity">
    <text evidence="1">Belongs to the short-chain dehydrogenases/reductases (SDR) family.</text>
</comment>
<proteinExistence type="inferred from homology"/>
<evidence type="ECO:0000259" key="3">
    <source>
        <dbReference type="SMART" id="SM00822"/>
    </source>
</evidence>
<dbReference type="InterPro" id="IPR036291">
    <property type="entry name" value="NAD(P)-bd_dom_sf"/>
</dbReference>
<dbReference type="PRINTS" id="PR00081">
    <property type="entry name" value="GDHRDH"/>
</dbReference>